<keyword evidence="1" id="KW-1133">Transmembrane helix</keyword>
<feature type="transmembrane region" description="Helical" evidence="1">
    <location>
        <begin position="100"/>
        <end position="120"/>
    </location>
</feature>
<comment type="caution">
    <text evidence="2">The sequence shown here is derived from an EMBL/GenBank/DDBJ whole genome shotgun (WGS) entry which is preliminary data.</text>
</comment>
<sequence length="130" mass="14629">MSYERNLTFNLRLRGLSETEIVEVLDEVRAHEAAAGTPAEEDFGTAQEYAQQFTKKKRRTRGSTITMIGVLVSIAYVLFAVFLMLVFRVDIRDYVGPITLLPRLVLVLASALAGFLTDYFQPARSPRTAR</sequence>
<dbReference type="EMBL" id="JAVDVQ010000007">
    <property type="protein sequence ID" value="MDR7082714.1"/>
    <property type="molecule type" value="Genomic_DNA"/>
</dbReference>
<name>A0ABU1UBZ6_9MICC</name>
<keyword evidence="3" id="KW-1185">Reference proteome</keyword>
<feature type="transmembrane region" description="Helical" evidence="1">
    <location>
        <begin position="65"/>
        <end position="88"/>
    </location>
</feature>
<evidence type="ECO:0000313" key="3">
    <source>
        <dbReference type="Proteomes" id="UP001252243"/>
    </source>
</evidence>
<keyword evidence="1" id="KW-0812">Transmembrane</keyword>
<evidence type="ECO:0000256" key="1">
    <source>
        <dbReference type="SAM" id="Phobius"/>
    </source>
</evidence>
<accession>A0ABU1UBZ6</accession>
<keyword evidence="1" id="KW-0472">Membrane</keyword>
<evidence type="ECO:0000313" key="2">
    <source>
        <dbReference type="EMBL" id="MDR7082714.1"/>
    </source>
</evidence>
<protein>
    <submittedName>
        <fullName evidence="2">Nucleic acid-binding Zn ribbon protein</fullName>
    </submittedName>
</protein>
<organism evidence="2 3">
    <name type="scientific">Arthrobacter ginsengisoli</name>
    <dbReference type="NCBI Taxonomy" id="1356565"/>
    <lineage>
        <taxon>Bacteria</taxon>
        <taxon>Bacillati</taxon>
        <taxon>Actinomycetota</taxon>
        <taxon>Actinomycetes</taxon>
        <taxon>Micrococcales</taxon>
        <taxon>Micrococcaceae</taxon>
        <taxon>Arthrobacter</taxon>
    </lineage>
</organism>
<dbReference type="Proteomes" id="UP001252243">
    <property type="component" value="Unassembled WGS sequence"/>
</dbReference>
<gene>
    <name evidence="2" type="ORF">J2X01_002004</name>
</gene>
<reference evidence="2 3" key="1">
    <citation type="submission" date="2023-07" db="EMBL/GenBank/DDBJ databases">
        <title>Sorghum-associated microbial communities from plants grown in Nebraska, USA.</title>
        <authorList>
            <person name="Schachtman D."/>
        </authorList>
    </citation>
    <scope>NUCLEOTIDE SEQUENCE [LARGE SCALE GENOMIC DNA]</scope>
    <source>
        <strain evidence="2 3">BE167</strain>
    </source>
</reference>
<proteinExistence type="predicted"/>
<dbReference type="RefSeq" id="WP_310056387.1">
    <property type="nucleotide sequence ID" value="NZ_JAVDVQ010000007.1"/>
</dbReference>